<reference evidence="2 3" key="1">
    <citation type="journal article" date="2007" name="Science">
        <title>Sea anemone genome reveals ancestral eumetazoan gene repertoire and genomic organization.</title>
        <authorList>
            <person name="Putnam N.H."/>
            <person name="Srivastava M."/>
            <person name="Hellsten U."/>
            <person name="Dirks B."/>
            <person name="Chapman J."/>
            <person name="Salamov A."/>
            <person name="Terry A."/>
            <person name="Shapiro H."/>
            <person name="Lindquist E."/>
            <person name="Kapitonov V.V."/>
            <person name="Jurka J."/>
            <person name="Genikhovich G."/>
            <person name="Grigoriev I.V."/>
            <person name="Lucas S.M."/>
            <person name="Steele R.E."/>
            <person name="Finnerty J.R."/>
            <person name="Technau U."/>
            <person name="Martindale M.Q."/>
            <person name="Rokhsar D.S."/>
        </authorList>
    </citation>
    <scope>NUCLEOTIDE SEQUENCE [LARGE SCALE GENOMIC DNA]</scope>
    <source>
        <strain evidence="3">CH2 X CH6</strain>
    </source>
</reference>
<protein>
    <submittedName>
        <fullName evidence="2">Uncharacterized protein</fullName>
    </submittedName>
</protein>
<evidence type="ECO:0000256" key="1">
    <source>
        <dbReference type="ARBA" id="ARBA00022441"/>
    </source>
</evidence>
<feature type="non-terminal residue" evidence="2">
    <location>
        <position position="1"/>
    </location>
</feature>
<dbReference type="PhylomeDB" id="A7T963"/>
<dbReference type="Pfam" id="PF01344">
    <property type="entry name" value="Kelch_1"/>
    <property type="match status" value="1"/>
</dbReference>
<dbReference type="eggNOG" id="KOG4441">
    <property type="taxonomic scope" value="Eukaryota"/>
</dbReference>
<dbReference type="PANTHER" id="PTHR46375">
    <property type="entry name" value="KELCH REPEAT AND BTB DOMAIN-CONTAINING PROTEIN 13-RELATED"/>
    <property type="match status" value="1"/>
</dbReference>
<evidence type="ECO:0000313" key="3">
    <source>
        <dbReference type="Proteomes" id="UP000001593"/>
    </source>
</evidence>
<dbReference type="Proteomes" id="UP000001593">
    <property type="component" value="Unassembled WGS sequence"/>
</dbReference>
<proteinExistence type="predicted"/>
<keyword evidence="1" id="KW-0880">Kelch repeat</keyword>
<sequence length="76" mass="8158">SEQGTVLSTAECFDFNKKAWGTLAPMIIARKQVGAAVLEGQLYAVGGVNREYADLVTVECYSPSTSQWTSVASLNK</sequence>
<dbReference type="SMART" id="SM00612">
    <property type="entry name" value="Kelch"/>
    <property type="match status" value="2"/>
</dbReference>
<feature type="non-terminal residue" evidence="2">
    <location>
        <position position="76"/>
    </location>
</feature>
<dbReference type="HOGENOM" id="CLU_004253_10_6_1"/>
<gene>
    <name evidence="2" type="ORF">NEMVEDRAFT_v1g7669</name>
</gene>
<dbReference type="EMBL" id="DS473133">
    <property type="protein sequence ID" value="EDO27468.1"/>
    <property type="molecule type" value="Genomic_DNA"/>
</dbReference>
<evidence type="ECO:0000313" key="2">
    <source>
        <dbReference type="EMBL" id="EDO27468.1"/>
    </source>
</evidence>
<dbReference type="PANTHER" id="PTHR46375:SF3">
    <property type="entry name" value="KELCH REPEAT AND BTB DOMAIN-CONTAINING PROTEIN 13"/>
    <property type="match status" value="1"/>
</dbReference>
<dbReference type="SUPFAM" id="SSF117281">
    <property type="entry name" value="Kelch motif"/>
    <property type="match status" value="1"/>
</dbReference>
<keyword evidence="3" id="KW-1185">Reference proteome</keyword>
<dbReference type="Gene3D" id="2.120.10.80">
    <property type="entry name" value="Kelch-type beta propeller"/>
    <property type="match status" value="1"/>
</dbReference>
<dbReference type="InterPro" id="IPR015915">
    <property type="entry name" value="Kelch-typ_b-propeller"/>
</dbReference>
<dbReference type="AlphaFoldDB" id="A7T963"/>
<dbReference type="InterPro" id="IPR052392">
    <property type="entry name" value="Kelch-BTB_domain-containing"/>
</dbReference>
<dbReference type="InParanoid" id="A7T963"/>
<name>A7T963_NEMVE</name>
<dbReference type="InterPro" id="IPR006652">
    <property type="entry name" value="Kelch_1"/>
</dbReference>
<organism evidence="2 3">
    <name type="scientific">Nematostella vectensis</name>
    <name type="common">Starlet sea anemone</name>
    <dbReference type="NCBI Taxonomy" id="45351"/>
    <lineage>
        <taxon>Eukaryota</taxon>
        <taxon>Metazoa</taxon>
        <taxon>Cnidaria</taxon>
        <taxon>Anthozoa</taxon>
        <taxon>Hexacorallia</taxon>
        <taxon>Actiniaria</taxon>
        <taxon>Edwardsiidae</taxon>
        <taxon>Nematostella</taxon>
    </lineage>
</organism>
<accession>A7T963</accession>